<evidence type="ECO:0000313" key="3">
    <source>
        <dbReference type="Proteomes" id="UP001155241"/>
    </source>
</evidence>
<keyword evidence="3" id="KW-1185">Reference proteome</keyword>
<dbReference type="SUPFAM" id="SSF102588">
    <property type="entry name" value="LmbE-like"/>
    <property type="match status" value="1"/>
</dbReference>
<comment type="caution">
    <text evidence="2">The sequence shown here is derived from an EMBL/GenBank/DDBJ whole genome shotgun (WGS) entry which is preliminary data.</text>
</comment>
<dbReference type="PANTHER" id="PTHR12993:SF11">
    <property type="entry name" value="N-ACETYLGLUCOSAMINYL-PHOSPHATIDYLINOSITOL DE-N-ACETYLASE"/>
    <property type="match status" value="1"/>
</dbReference>
<dbReference type="Pfam" id="PF02585">
    <property type="entry name" value="PIG-L"/>
    <property type="match status" value="1"/>
</dbReference>
<feature type="signal peptide" evidence="1">
    <location>
        <begin position="1"/>
        <end position="26"/>
    </location>
</feature>
<keyword evidence="1" id="KW-0732">Signal</keyword>
<dbReference type="InterPro" id="IPR024078">
    <property type="entry name" value="LmbE-like_dom_sf"/>
</dbReference>
<name>A0A9X2FEA0_9BACT</name>
<organism evidence="2 3">
    <name type="scientific">Aeoliella straminimaris</name>
    <dbReference type="NCBI Taxonomy" id="2954799"/>
    <lineage>
        <taxon>Bacteria</taxon>
        <taxon>Pseudomonadati</taxon>
        <taxon>Planctomycetota</taxon>
        <taxon>Planctomycetia</taxon>
        <taxon>Pirellulales</taxon>
        <taxon>Lacipirellulaceae</taxon>
        <taxon>Aeoliella</taxon>
    </lineage>
</organism>
<dbReference type="InterPro" id="IPR003737">
    <property type="entry name" value="GlcNAc_PI_deacetylase-related"/>
</dbReference>
<feature type="chain" id="PRO_5040850691" evidence="1">
    <location>
        <begin position="27"/>
        <end position="268"/>
    </location>
</feature>
<evidence type="ECO:0000313" key="2">
    <source>
        <dbReference type="EMBL" id="MCO6047415.1"/>
    </source>
</evidence>
<dbReference type="GO" id="GO:0016811">
    <property type="term" value="F:hydrolase activity, acting on carbon-nitrogen (but not peptide) bonds, in linear amides"/>
    <property type="evidence" value="ECO:0007669"/>
    <property type="project" value="TreeGrafter"/>
</dbReference>
<proteinExistence type="predicted"/>
<dbReference type="RefSeq" id="WP_252855525.1">
    <property type="nucleotide sequence ID" value="NZ_JAMXLR010000092.1"/>
</dbReference>
<sequence>MTRPQPPLCVLVLLFTANVVPSRALADFHFDGATLTMSDSPTRMLVIAPHPDDEILGVGGTMARFTAAGGELTVLTVAAHMPPLYPKSVHEQTVAEAHQAHAVVGAKRSVFLDYPAALMDDVRVPEFNGRIMDLVEQVRPHVLLIPYPDRHVDHRQIFEAAMVCSRPVGVGRGIGLVAAYETISETHWNAPHIEPNFTPNWVVDISDSIETKLEAMACYESQVHAFPQPRSVEALKALALFRGSQAGFGYGEAFHIVRMTTPPEFLGG</sequence>
<accession>A0A9X2FEA0</accession>
<dbReference type="Proteomes" id="UP001155241">
    <property type="component" value="Unassembled WGS sequence"/>
</dbReference>
<gene>
    <name evidence="2" type="ORF">NG895_26225</name>
</gene>
<dbReference type="EMBL" id="JAMXLR010000092">
    <property type="protein sequence ID" value="MCO6047415.1"/>
    <property type="molecule type" value="Genomic_DNA"/>
</dbReference>
<dbReference type="AlphaFoldDB" id="A0A9X2FEA0"/>
<evidence type="ECO:0000256" key="1">
    <source>
        <dbReference type="SAM" id="SignalP"/>
    </source>
</evidence>
<protein>
    <submittedName>
        <fullName evidence="2">PIG-L family deacetylase</fullName>
    </submittedName>
</protein>
<dbReference type="Gene3D" id="3.40.50.10320">
    <property type="entry name" value="LmbE-like"/>
    <property type="match status" value="1"/>
</dbReference>
<dbReference type="PANTHER" id="PTHR12993">
    <property type="entry name" value="N-ACETYLGLUCOSAMINYL-PHOSPHATIDYLINOSITOL DE-N-ACETYLASE-RELATED"/>
    <property type="match status" value="1"/>
</dbReference>
<reference evidence="2" key="1">
    <citation type="submission" date="2022-06" db="EMBL/GenBank/DDBJ databases">
        <title>Aeoliella straminimaris, a novel planctomycete from sediments.</title>
        <authorList>
            <person name="Vitorino I.R."/>
            <person name="Lage O.M."/>
        </authorList>
    </citation>
    <scope>NUCLEOTIDE SEQUENCE</scope>
    <source>
        <strain evidence="2">ICT_H6.2</strain>
    </source>
</reference>